<gene>
    <name evidence="7" type="ORF">CITCOLO1_LOCUS4930</name>
</gene>
<evidence type="ECO:0000256" key="3">
    <source>
        <dbReference type="ARBA" id="ARBA00022827"/>
    </source>
</evidence>
<comment type="cofactor">
    <cofactor evidence="6">
        <name>FAD</name>
        <dbReference type="ChEBI" id="CHEBI:57692"/>
    </cofactor>
</comment>
<protein>
    <recommendedName>
        <fullName evidence="6">Flavin-containing monooxygenase</fullName>
        <ecNumber evidence="6">1.-.-.-</ecNumber>
    </recommendedName>
</protein>
<keyword evidence="4" id="KW-0521">NADP</keyword>
<evidence type="ECO:0000256" key="4">
    <source>
        <dbReference type="ARBA" id="ARBA00022857"/>
    </source>
</evidence>
<dbReference type="PANTHER" id="PTHR23023">
    <property type="entry name" value="DIMETHYLANILINE MONOOXYGENASE"/>
    <property type="match status" value="1"/>
</dbReference>
<dbReference type="InterPro" id="IPR050346">
    <property type="entry name" value="FMO-like"/>
</dbReference>
<evidence type="ECO:0000313" key="8">
    <source>
        <dbReference type="Proteomes" id="UP001642487"/>
    </source>
</evidence>
<keyword evidence="2 6" id="KW-0285">Flavoprotein</keyword>
<evidence type="ECO:0000256" key="2">
    <source>
        <dbReference type="ARBA" id="ARBA00022630"/>
    </source>
</evidence>
<keyword evidence="3 6" id="KW-0274">FAD</keyword>
<sequence length="511" mass="58120">MAAAAATTGEQSHRRRSVSKVGIIGAGISGIAAAKHLSSHHPVVFEATDSIGGVWKHCAYRTTRLQTPRRDFEFSDYPWPPQTTGNDDFPTYLEVLDYLHGYATHFDVLKFVKFNCKVVQLRYIGGPEAEDSTAAGVYGSLLNGRPVWEVAVVDTQLNTTQWYELELVVMCVGRYGDVPNIPKFPQNKGHEIFKGKVLHSMDYAKLDHDAARALLQHKRVAIVGYRKSAIDLAVECAEANQGPEGQPCTMVIRSLHWTVPSYRIWGLPFFLFYSTRFSQFLQESPNQGLLKALFCSLFSPMRKVISKFIESYLTWKLPLEKYGLKPEHPFEEDYASCQMAIMPKNFFEEAEKGKILFKKTSKWWFWSGGVQFEDNTKLEADVVILNTGFQGKQKLQSLLPHPFKTLLLDSSHIIPLYRGVIHPLIPNMGFVGYVESVSNLRTGELRCKWLAKLAEDAFKLPTLHKMLRQIANEIQVMKNTTRFYKRQCVSTFSISYTDEISQEMENAIHLN</sequence>
<dbReference type="Gene3D" id="3.50.50.60">
    <property type="entry name" value="FAD/NAD(P)-binding domain"/>
    <property type="match status" value="2"/>
</dbReference>
<evidence type="ECO:0000256" key="5">
    <source>
        <dbReference type="ARBA" id="ARBA00023002"/>
    </source>
</evidence>
<organism evidence="7 8">
    <name type="scientific">Citrullus colocynthis</name>
    <name type="common">colocynth</name>
    <dbReference type="NCBI Taxonomy" id="252529"/>
    <lineage>
        <taxon>Eukaryota</taxon>
        <taxon>Viridiplantae</taxon>
        <taxon>Streptophyta</taxon>
        <taxon>Embryophyta</taxon>
        <taxon>Tracheophyta</taxon>
        <taxon>Spermatophyta</taxon>
        <taxon>Magnoliopsida</taxon>
        <taxon>eudicotyledons</taxon>
        <taxon>Gunneridae</taxon>
        <taxon>Pentapetalae</taxon>
        <taxon>rosids</taxon>
        <taxon>fabids</taxon>
        <taxon>Cucurbitales</taxon>
        <taxon>Cucurbitaceae</taxon>
        <taxon>Benincaseae</taxon>
        <taxon>Citrullus</taxon>
    </lineage>
</organism>
<comment type="similarity">
    <text evidence="1 6">Belongs to the FMO family.</text>
</comment>
<keyword evidence="8" id="KW-1185">Reference proteome</keyword>
<proteinExistence type="inferred from homology"/>
<accession>A0ABP0XYH8</accession>
<keyword evidence="6" id="KW-0503">Monooxygenase</keyword>
<dbReference type="Pfam" id="PF00743">
    <property type="entry name" value="FMO-like"/>
    <property type="match status" value="1"/>
</dbReference>
<name>A0ABP0XYH8_9ROSI</name>
<evidence type="ECO:0000256" key="1">
    <source>
        <dbReference type="ARBA" id="ARBA00009183"/>
    </source>
</evidence>
<keyword evidence="5 6" id="KW-0560">Oxidoreductase</keyword>
<dbReference type="PIRSF" id="PIRSF000332">
    <property type="entry name" value="FMO"/>
    <property type="match status" value="1"/>
</dbReference>
<dbReference type="InterPro" id="IPR020946">
    <property type="entry name" value="Flavin_mOase-like"/>
</dbReference>
<dbReference type="InterPro" id="IPR036188">
    <property type="entry name" value="FAD/NAD-bd_sf"/>
</dbReference>
<dbReference type="EC" id="1.-.-.-" evidence="6"/>
<dbReference type="EMBL" id="OZ021745">
    <property type="protein sequence ID" value="CAK9313217.1"/>
    <property type="molecule type" value="Genomic_DNA"/>
</dbReference>
<dbReference type="Proteomes" id="UP001642487">
    <property type="component" value="Chromosome 11"/>
</dbReference>
<dbReference type="SUPFAM" id="SSF51905">
    <property type="entry name" value="FAD/NAD(P)-binding domain"/>
    <property type="match status" value="2"/>
</dbReference>
<reference evidence="7 8" key="1">
    <citation type="submission" date="2024-03" db="EMBL/GenBank/DDBJ databases">
        <authorList>
            <person name="Gkanogiannis A."/>
            <person name="Becerra Lopez-Lavalle L."/>
        </authorList>
    </citation>
    <scope>NUCLEOTIDE SEQUENCE [LARGE SCALE GENOMIC DNA]</scope>
</reference>
<evidence type="ECO:0000256" key="6">
    <source>
        <dbReference type="RuleBase" id="RU361177"/>
    </source>
</evidence>
<evidence type="ECO:0000313" key="7">
    <source>
        <dbReference type="EMBL" id="CAK9313217.1"/>
    </source>
</evidence>
<dbReference type="InterPro" id="IPR000960">
    <property type="entry name" value="Flavin_mOase"/>
</dbReference>